<evidence type="ECO:0000313" key="5">
    <source>
        <dbReference type="Proteomes" id="UP000184363"/>
    </source>
</evidence>
<comment type="similarity">
    <text evidence="1">Belongs to the aldehyde dehydrogenase family.</text>
</comment>
<dbReference type="AlphaFoldDB" id="A0A1M6R801"/>
<dbReference type="OrthoDB" id="6882680at2"/>
<evidence type="ECO:0000256" key="1">
    <source>
        <dbReference type="ARBA" id="ARBA00009986"/>
    </source>
</evidence>
<sequence length="481" mass="51361">MTETFGHVIDGDECDSLDGARFDSVDPYTQEVWASVALGGAAEADLAVAAARRAFDEGPWPRMGFAERGTLLHKLADLVEQHADELAMADTRDMGKPLADAKGKDVPRTAQNFRFFADHARLAAAETLPMDSGHHTYTRYEPAGVVAAIAPWNFPLMLESWKVAPALAWGNTVVLKPAEDTPVSATLLARLALEAGIPPGVFNVVHGYGPNSAGSALTEDPRVDRITFTGESGTGRIITAAAAKNLTPVSLELGGKGANLVFADADLDTAVDWSIKAIFSNAGQVCLAGSRLYVQRPVLEEFLTRFVAAAEALVLGDPKQSGTQIGPLASRTHYEKVRGYVEAAERGGSGKVLTGGLADGWFVRPTVVVDVPADAPLQREEVFGPVVTVTPFETEAEAVHAANDTPFGLNAMVFTENLSRAHRVAAQLRAGTIWTNCFFIRDLRAPFGGFGDSGWGREGGNFSREFFTEPKAVVMAIDHRG</sequence>
<dbReference type="FunFam" id="3.40.309.10:FF:000012">
    <property type="entry name" value="Betaine aldehyde dehydrogenase"/>
    <property type="match status" value="1"/>
</dbReference>
<feature type="domain" description="Aldehyde dehydrogenase" evidence="3">
    <location>
        <begin position="20"/>
        <end position="473"/>
    </location>
</feature>
<dbReference type="InterPro" id="IPR016160">
    <property type="entry name" value="Ald_DH_CS_CYS"/>
</dbReference>
<evidence type="ECO:0000313" key="4">
    <source>
        <dbReference type="EMBL" id="SHK28594.1"/>
    </source>
</evidence>
<dbReference type="Pfam" id="PF00171">
    <property type="entry name" value="Aldedh"/>
    <property type="match status" value="1"/>
</dbReference>
<dbReference type="Gene3D" id="3.40.309.10">
    <property type="entry name" value="Aldehyde Dehydrogenase, Chain A, domain 2"/>
    <property type="match status" value="1"/>
</dbReference>
<organism evidence="4 5">
    <name type="scientific">Pseudonocardia thermophila</name>
    <dbReference type="NCBI Taxonomy" id="1848"/>
    <lineage>
        <taxon>Bacteria</taxon>
        <taxon>Bacillati</taxon>
        <taxon>Actinomycetota</taxon>
        <taxon>Actinomycetes</taxon>
        <taxon>Pseudonocardiales</taxon>
        <taxon>Pseudonocardiaceae</taxon>
        <taxon>Pseudonocardia</taxon>
    </lineage>
</organism>
<dbReference type="Proteomes" id="UP000184363">
    <property type="component" value="Unassembled WGS sequence"/>
</dbReference>
<protein>
    <submittedName>
        <fullName evidence="4">Aminomuconate-semialdehyde/2-hydroxymuconate-6-semialdehyde dehydrogenase</fullName>
    </submittedName>
</protein>
<dbReference type="RefSeq" id="WP_073456210.1">
    <property type="nucleotide sequence ID" value="NZ_CALGVN010000026.1"/>
</dbReference>
<dbReference type="InterPro" id="IPR016162">
    <property type="entry name" value="Ald_DH_N"/>
</dbReference>
<dbReference type="Gene3D" id="3.40.605.10">
    <property type="entry name" value="Aldehyde Dehydrogenase, Chain A, domain 1"/>
    <property type="match status" value="1"/>
</dbReference>
<dbReference type="PROSITE" id="PS00070">
    <property type="entry name" value="ALDEHYDE_DEHYDR_CYS"/>
    <property type="match status" value="1"/>
</dbReference>
<dbReference type="FunFam" id="3.40.605.10:FF:000007">
    <property type="entry name" value="NAD/NADP-dependent betaine aldehyde dehydrogenase"/>
    <property type="match status" value="1"/>
</dbReference>
<gene>
    <name evidence="4" type="ORF">SAMN05443637_104232</name>
</gene>
<keyword evidence="5" id="KW-1185">Reference proteome</keyword>
<dbReference type="CDD" id="cd07093">
    <property type="entry name" value="ALDH_F8_HMSADH"/>
    <property type="match status" value="1"/>
</dbReference>
<dbReference type="PANTHER" id="PTHR11699">
    <property type="entry name" value="ALDEHYDE DEHYDROGENASE-RELATED"/>
    <property type="match status" value="1"/>
</dbReference>
<dbReference type="InterPro" id="IPR016163">
    <property type="entry name" value="Ald_DH_C"/>
</dbReference>
<dbReference type="EMBL" id="FRAP01000004">
    <property type="protein sequence ID" value="SHK28594.1"/>
    <property type="molecule type" value="Genomic_DNA"/>
</dbReference>
<name>A0A1M6R801_PSETH</name>
<dbReference type="InterPro" id="IPR015590">
    <property type="entry name" value="Aldehyde_DH_dom"/>
</dbReference>
<dbReference type="InterPro" id="IPR016161">
    <property type="entry name" value="Ald_DH/histidinol_DH"/>
</dbReference>
<dbReference type="SUPFAM" id="SSF53720">
    <property type="entry name" value="ALDH-like"/>
    <property type="match status" value="1"/>
</dbReference>
<dbReference type="GO" id="GO:0016620">
    <property type="term" value="F:oxidoreductase activity, acting on the aldehyde or oxo group of donors, NAD or NADP as acceptor"/>
    <property type="evidence" value="ECO:0007669"/>
    <property type="project" value="InterPro"/>
</dbReference>
<evidence type="ECO:0000259" key="3">
    <source>
        <dbReference type="Pfam" id="PF00171"/>
    </source>
</evidence>
<evidence type="ECO:0000256" key="2">
    <source>
        <dbReference type="ARBA" id="ARBA00023002"/>
    </source>
</evidence>
<keyword evidence="2" id="KW-0560">Oxidoreductase</keyword>
<reference evidence="4 5" key="1">
    <citation type="submission" date="2016-11" db="EMBL/GenBank/DDBJ databases">
        <authorList>
            <person name="Jaros S."/>
            <person name="Januszkiewicz K."/>
            <person name="Wedrychowicz H."/>
        </authorList>
    </citation>
    <scope>NUCLEOTIDE SEQUENCE [LARGE SCALE GENOMIC DNA]</scope>
    <source>
        <strain evidence="4 5">DSM 43832</strain>
    </source>
</reference>
<proteinExistence type="inferred from homology"/>
<accession>A0A1M6R801</accession>
<dbReference type="STRING" id="1848.SAMN05443637_104232"/>